<gene>
    <name evidence="12" type="ORF">GETHPA_01480</name>
</gene>
<keyword evidence="6 10" id="KW-0653">Protein transport</keyword>
<evidence type="ECO:0000256" key="1">
    <source>
        <dbReference type="ARBA" id="ARBA00004651"/>
    </source>
</evidence>
<dbReference type="NCBIfam" id="TIGR00810">
    <property type="entry name" value="secG"/>
    <property type="match status" value="1"/>
</dbReference>
<feature type="region of interest" description="Disordered" evidence="11">
    <location>
        <begin position="86"/>
        <end position="118"/>
    </location>
</feature>
<evidence type="ECO:0000256" key="5">
    <source>
        <dbReference type="ARBA" id="ARBA00022692"/>
    </source>
</evidence>
<evidence type="ECO:0000256" key="2">
    <source>
        <dbReference type="ARBA" id="ARBA00008445"/>
    </source>
</evidence>
<comment type="function">
    <text evidence="10">Involved in protein export. Participates in an early event of protein translocation.</text>
</comment>
<evidence type="ECO:0000256" key="8">
    <source>
        <dbReference type="ARBA" id="ARBA00023010"/>
    </source>
</evidence>
<dbReference type="Pfam" id="PF03840">
    <property type="entry name" value="SecG"/>
    <property type="match status" value="1"/>
</dbReference>
<dbReference type="Proteomes" id="UP001165089">
    <property type="component" value="Unassembled WGS sequence"/>
</dbReference>
<dbReference type="PRINTS" id="PR01651">
    <property type="entry name" value="SECGEXPORT"/>
</dbReference>
<dbReference type="RefSeq" id="WP_285722145.1">
    <property type="nucleotide sequence ID" value="NZ_BSDD01000001.1"/>
</dbReference>
<sequence length="118" mass="11623">MNGLSLTILIIFGVLLVGTILLQPGTKGGGLGASFGGGGANSAFGAQGATPFLSKATYWLAAAFLGTTLIIEVLVVRSNRSVLDKTADQPAVQTPAAPASAPAAPQPAAPQAPAPAKK</sequence>
<proteinExistence type="inferred from homology"/>
<name>A0ABQ5Q3B9_9BACT</name>
<comment type="subcellular location">
    <subcellularLocation>
        <location evidence="1 10">Cell membrane</location>
        <topology evidence="1 10">Multi-pass membrane protein</topology>
    </subcellularLocation>
</comment>
<evidence type="ECO:0000313" key="12">
    <source>
        <dbReference type="EMBL" id="GLH68615.1"/>
    </source>
</evidence>
<keyword evidence="7 10" id="KW-1133">Transmembrane helix</keyword>
<organism evidence="12 13">
    <name type="scientific">Geothrix rubra</name>
    <dbReference type="NCBI Taxonomy" id="2927977"/>
    <lineage>
        <taxon>Bacteria</taxon>
        <taxon>Pseudomonadati</taxon>
        <taxon>Acidobacteriota</taxon>
        <taxon>Holophagae</taxon>
        <taxon>Holophagales</taxon>
        <taxon>Holophagaceae</taxon>
        <taxon>Geothrix</taxon>
    </lineage>
</organism>
<evidence type="ECO:0000256" key="11">
    <source>
        <dbReference type="SAM" id="MobiDB-lite"/>
    </source>
</evidence>
<dbReference type="EMBL" id="BSDD01000001">
    <property type="protein sequence ID" value="GLH68615.1"/>
    <property type="molecule type" value="Genomic_DNA"/>
</dbReference>
<dbReference type="PANTHER" id="PTHR34182:SF1">
    <property type="entry name" value="PROTEIN-EXPORT MEMBRANE PROTEIN SECG"/>
    <property type="match status" value="1"/>
</dbReference>
<evidence type="ECO:0000256" key="6">
    <source>
        <dbReference type="ARBA" id="ARBA00022927"/>
    </source>
</evidence>
<comment type="similarity">
    <text evidence="2 10">Belongs to the SecG family.</text>
</comment>
<keyword evidence="4 10" id="KW-1003">Cell membrane</keyword>
<keyword evidence="9 10" id="KW-0472">Membrane</keyword>
<dbReference type="PANTHER" id="PTHR34182">
    <property type="entry name" value="PROTEIN-EXPORT MEMBRANE PROTEIN SECG"/>
    <property type="match status" value="1"/>
</dbReference>
<evidence type="ECO:0000256" key="3">
    <source>
        <dbReference type="ARBA" id="ARBA00022448"/>
    </source>
</evidence>
<accession>A0ABQ5Q3B9</accession>
<evidence type="ECO:0000256" key="9">
    <source>
        <dbReference type="ARBA" id="ARBA00023136"/>
    </source>
</evidence>
<comment type="caution">
    <text evidence="10">Lacks conserved residue(s) required for the propagation of feature annotation.</text>
</comment>
<evidence type="ECO:0000256" key="7">
    <source>
        <dbReference type="ARBA" id="ARBA00022989"/>
    </source>
</evidence>
<evidence type="ECO:0000313" key="13">
    <source>
        <dbReference type="Proteomes" id="UP001165089"/>
    </source>
</evidence>
<evidence type="ECO:0000256" key="10">
    <source>
        <dbReference type="RuleBase" id="RU365087"/>
    </source>
</evidence>
<feature type="transmembrane region" description="Helical" evidence="10">
    <location>
        <begin position="56"/>
        <end position="76"/>
    </location>
</feature>
<comment type="caution">
    <text evidence="12">The sequence shown here is derived from an EMBL/GenBank/DDBJ whole genome shotgun (WGS) entry which is preliminary data.</text>
</comment>
<keyword evidence="3 10" id="KW-0813">Transport</keyword>
<evidence type="ECO:0000256" key="4">
    <source>
        <dbReference type="ARBA" id="ARBA00022475"/>
    </source>
</evidence>
<dbReference type="InterPro" id="IPR004692">
    <property type="entry name" value="SecG"/>
</dbReference>
<feature type="compositionally biased region" description="Pro residues" evidence="11">
    <location>
        <begin position="104"/>
        <end position="118"/>
    </location>
</feature>
<protein>
    <recommendedName>
        <fullName evidence="10">Protein-export membrane protein SecG</fullName>
    </recommendedName>
</protein>
<feature type="compositionally biased region" description="Low complexity" evidence="11">
    <location>
        <begin position="88"/>
        <end position="103"/>
    </location>
</feature>
<keyword evidence="13" id="KW-1185">Reference proteome</keyword>
<keyword evidence="5 10" id="KW-0812">Transmembrane</keyword>
<reference evidence="12 13" key="1">
    <citation type="journal article" date="2023" name="Antonie Van Leeuwenhoek">
        <title>Mesoterricola silvestris gen. nov., sp. nov., Mesoterricola sediminis sp. nov., Geothrix oryzae sp. nov., Geothrix edaphica sp. nov., Geothrix rubra sp. nov., and Geothrix limicola sp. nov., six novel members of Acidobacteriota isolated from soils.</title>
        <authorList>
            <person name="Itoh H."/>
            <person name="Sugisawa Y."/>
            <person name="Mise K."/>
            <person name="Xu Z."/>
            <person name="Kuniyasu M."/>
            <person name="Ushijima N."/>
            <person name="Kawano K."/>
            <person name="Kobayashi E."/>
            <person name="Shiratori Y."/>
            <person name="Masuda Y."/>
            <person name="Senoo K."/>
        </authorList>
    </citation>
    <scope>NUCLEOTIDE SEQUENCE [LARGE SCALE GENOMIC DNA]</scope>
    <source>
        <strain evidence="12 13">Red803</strain>
    </source>
</reference>
<keyword evidence="8 10" id="KW-0811">Translocation</keyword>